<dbReference type="InterPro" id="IPR031325">
    <property type="entry name" value="RHS_repeat"/>
</dbReference>
<dbReference type="EMBL" id="CP104562">
    <property type="protein sequence ID" value="UXH78159.1"/>
    <property type="molecule type" value="Genomic_DNA"/>
</dbReference>
<name>A0ABY6B0G3_9BURK</name>
<dbReference type="Pfam" id="PF05593">
    <property type="entry name" value="RHS_repeat"/>
    <property type="match status" value="3"/>
</dbReference>
<dbReference type="PANTHER" id="PTHR32305">
    <property type="match status" value="1"/>
</dbReference>
<keyword evidence="2" id="KW-1185">Reference proteome</keyword>
<protein>
    <recommendedName>
        <fullName evidence="3">RHS repeat protein</fullName>
    </recommendedName>
</protein>
<dbReference type="PANTHER" id="PTHR32305:SF15">
    <property type="entry name" value="PROTEIN RHSA-RELATED"/>
    <property type="match status" value="1"/>
</dbReference>
<proteinExistence type="predicted"/>
<evidence type="ECO:0008006" key="3">
    <source>
        <dbReference type="Google" id="ProtNLM"/>
    </source>
</evidence>
<dbReference type="InterPro" id="IPR050708">
    <property type="entry name" value="T6SS_VgrG/RHS"/>
</dbReference>
<dbReference type="RefSeq" id="WP_261757935.1">
    <property type="nucleotide sequence ID" value="NZ_CP104562.2"/>
</dbReference>
<evidence type="ECO:0000313" key="1">
    <source>
        <dbReference type="EMBL" id="UXH78159.1"/>
    </source>
</evidence>
<reference evidence="1" key="1">
    <citation type="submission" date="2022-10" db="EMBL/GenBank/DDBJ databases">
        <title>Characterization and whole genome sequencing of a new Roseateles species, isolated from fresh water.</title>
        <authorList>
            <person name="Guliayeva D.Y."/>
            <person name="Akhremchuk A.E."/>
            <person name="Sikolenko M.A."/>
            <person name="Valentovich L.N."/>
            <person name="Sidarenka A.V."/>
        </authorList>
    </citation>
    <scope>NUCLEOTIDE SEQUENCE</scope>
    <source>
        <strain evidence="1">BIM B-1768</strain>
    </source>
</reference>
<evidence type="ECO:0000313" key="2">
    <source>
        <dbReference type="Proteomes" id="UP001064933"/>
    </source>
</evidence>
<dbReference type="Gene3D" id="2.180.10.10">
    <property type="entry name" value="RHS repeat-associated core"/>
    <property type="match status" value="2"/>
</dbReference>
<dbReference type="Proteomes" id="UP001064933">
    <property type="component" value="Chromosome"/>
</dbReference>
<dbReference type="InterPro" id="IPR006530">
    <property type="entry name" value="YD"/>
</dbReference>
<organism evidence="1 2">
    <name type="scientific">Roseateles amylovorans</name>
    <dbReference type="NCBI Taxonomy" id="2978473"/>
    <lineage>
        <taxon>Bacteria</taxon>
        <taxon>Pseudomonadati</taxon>
        <taxon>Pseudomonadota</taxon>
        <taxon>Betaproteobacteria</taxon>
        <taxon>Burkholderiales</taxon>
        <taxon>Sphaerotilaceae</taxon>
        <taxon>Roseateles</taxon>
    </lineage>
</organism>
<dbReference type="NCBIfam" id="TIGR01643">
    <property type="entry name" value="YD_repeat_2x"/>
    <property type="match status" value="3"/>
</dbReference>
<accession>A0ABY6B0G3</accession>
<gene>
    <name evidence="1" type="ORF">N4261_24940</name>
</gene>
<sequence>MAMHPNNETGRSLMTLNLRFFRRAMVFLALAFGLSGGAFATTQIDRWCITNSLYYHNFNNCYETSGKLIQEFWSYLEPTYRKTSDPGAEGTYTKSWIELDGCNAVGTSPPIIRCQTWQKFTAYTTEGELLREYDPVEGWFFLTMMCGGAMGTSYYPPADRCVYIVEEQKPPCACAADNPSHGNPITALDGTKHQQETLLRWGRGHSVRATYNYLRQTVGQRVHEMGFSALGSVWFTNHHRASFSSWDSQQFQRGDGTWRTFKSGATTPSSPLEVDPAPVFSGSSGIFFYDTSAEAVETFTSFVYPRRYATSTAYIDGRKVTYLIDGETFGNGAVTSVLRTITDESGRQVSFAYEVDPTAAAAMRITTMTDPAGGLYRFSYGDKGQLASIQYPDQTSRQYRYEVQGKPWLITSLIDEAGNVYGRYAYDDEGRAISTQTGTGGERWDVEWTQAPQVYAAEYFDGDVLRRTLAFVQPAVAVLHGPDGYQETLSSAPVDGVTLLANRVLPAGSGSASASIQMDRDAEGNVIRRLDANGRQSCSAYVAGRHAESTRVEGLANGTACAAVLATSATLPDGARKVSSQWIPVWRKQSRVAEPGRVTTYVYNGQPDPLNGNATASCAPADALLPDGKPIVVLCKRVEQATTDVNGAAGFNAAAQPGVAARTWSWTYDAQGRVLTEVDPRGKTVLTNEYYTDRTADHYPGDLKSSTNVAGHVTSFRRYNAFGQALEVIDANGISTSYTYDARQRLTSVTQNGATTGYAYWPTGLLKQVTQPDASFAAYDYDDAHRLVAVSDNQGNRIRYTLDQRGNRTKEEATDPSGALRRSMARVYDALSRTQQSTGRE</sequence>